<proteinExistence type="predicted"/>
<dbReference type="AlphaFoldDB" id="A0A4Y2XDH5"/>
<dbReference type="EMBL" id="BGPR01074071">
    <property type="protein sequence ID" value="GBO46417.1"/>
    <property type="molecule type" value="Genomic_DNA"/>
</dbReference>
<sequence length="180" mass="20305">MLVERLSPRWSSNGLTPFLGRPGQCEYFCATPTVGRLATAYDLACSRPHTRRIFRGIGFRAWNPPGPNAEALPLGHRSLRKLGKCSDRDITQMNPKLQHQLDGHGTGRHDCKTGTEVNRKIASITSGSCDDPPFTGYDRLRRWTLRATLPLLYPTGKRGSAYLYGRFPYLRCPLKWEQTS</sequence>
<organism evidence="1 2">
    <name type="scientific">Araneus ventricosus</name>
    <name type="common">Orbweaver spider</name>
    <name type="synonym">Epeira ventricosa</name>
    <dbReference type="NCBI Taxonomy" id="182803"/>
    <lineage>
        <taxon>Eukaryota</taxon>
        <taxon>Metazoa</taxon>
        <taxon>Ecdysozoa</taxon>
        <taxon>Arthropoda</taxon>
        <taxon>Chelicerata</taxon>
        <taxon>Arachnida</taxon>
        <taxon>Araneae</taxon>
        <taxon>Araneomorphae</taxon>
        <taxon>Entelegynae</taxon>
        <taxon>Araneoidea</taxon>
        <taxon>Araneidae</taxon>
        <taxon>Araneus</taxon>
    </lineage>
</organism>
<keyword evidence="2" id="KW-1185">Reference proteome</keyword>
<accession>A0A4Y2XDH5</accession>
<protein>
    <submittedName>
        <fullName evidence="1">Uncharacterized protein</fullName>
    </submittedName>
</protein>
<gene>
    <name evidence="1" type="ORF">AVEN_164343_1</name>
</gene>
<evidence type="ECO:0000313" key="1">
    <source>
        <dbReference type="EMBL" id="GBO46417.1"/>
    </source>
</evidence>
<feature type="non-terminal residue" evidence="1">
    <location>
        <position position="180"/>
    </location>
</feature>
<reference evidence="1 2" key="1">
    <citation type="journal article" date="2019" name="Sci. Rep.">
        <title>Orb-weaving spider Araneus ventricosus genome elucidates the spidroin gene catalogue.</title>
        <authorList>
            <person name="Kono N."/>
            <person name="Nakamura H."/>
            <person name="Ohtoshi R."/>
            <person name="Moran D.A.P."/>
            <person name="Shinohara A."/>
            <person name="Yoshida Y."/>
            <person name="Fujiwara M."/>
            <person name="Mori M."/>
            <person name="Tomita M."/>
            <person name="Arakawa K."/>
        </authorList>
    </citation>
    <scope>NUCLEOTIDE SEQUENCE [LARGE SCALE GENOMIC DNA]</scope>
</reference>
<dbReference type="Proteomes" id="UP000499080">
    <property type="component" value="Unassembled WGS sequence"/>
</dbReference>
<name>A0A4Y2XDH5_ARAVE</name>
<comment type="caution">
    <text evidence="1">The sequence shown here is derived from an EMBL/GenBank/DDBJ whole genome shotgun (WGS) entry which is preliminary data.</text>
</comment>
<evidence type="ECO:0000313" key="2">
    <source>
        <dbReference type="Proteomes" id="UP000499080"/>
    </source>
</evidence>